<proteinExistence type="predicted"/>
<reference evidence="1" key="1">
    <citation type="submission" date="2021-01" db="EMBL/GenBank/DDBJ databases">
        <title>Adiantum capillus-veneris genome.</title>
        <authorList>
            <person name="Fang Y."/>
            <person name="Liao Q."/>
        </authorList>
    </citation>
    <scope>NUCLEOTIDE SEQUENCE</scope>
    <source>
        <strain evidence="1">H3</strain>
        <tissue evidence="1">Leaf</tissue>
    </source>
</reference>
<organism evidence="1 2">
    <name type="scientific">Adiantum capillus-veneris</name>
    <name type="common">Maidenhair fern</name>
    <dbReference type="NCBI Taxonomy" id="13818"/>
    <lineage>
        <taxon>Eukaryota</taxon>
        <taxon>Viridiplantae</taxon>
        <taxon>Streptophyta</taxon>
        <taxon>Embryophyta</taxon>
        <taxon>Tracheophyta</taxon>
        <taxon>Polypodiopsida</taxon>
        <taxon>Polypodiidae</taxon>
        <taxon>Polypodiales</taxon>
        <taxon>Pteridineae</taxon>
        <taxon>Pteridaceae</taxon>
        <taxon>Vittarioideae</taxon>
        <taxon>Adiantum</taxon>
    </lineage>
</organism>
<dbReference type="Proteomes" id="UP000886520">
    <property type="component" value="Chromosome 4"/>
</dbReference>
<comment type="caution">
    <text evidence="1">The sequence shown here is derived from an EMBL/GenBank/DDBJ whole genome shotgun (WGS) entry which is preliminary data.</text>
</comment>
<sequence>MVSESTLAASFYGNVSTTWVAAPEVGGLDGMEFCDMSKPKFCAFAPPCDDPADSEFEGDMQEQAMRSI</sequence>
<accession>A0A9D4V6C0</accession>
<dbReference type="EMBL" id="JABFUD020000004">
    <property type="protein sequence ID" value="KAI5080594.1"/>
    <property type="molecule type" value="Genomic_DNA"/>
</dbReference>
<keyword evidence="2" id="KW-1185">Reference proteome</keyword>
<name>A0A9D4V6C0_ADICA</name>
<protein>
    <submittedName>
        <fullName evidence="1">Uncharacterized protein</fullName>
    </submittedName>
</protein>
<gene>
    <name evidence="1" type="ORF">GOP47_0003777</name>
</gene>
<dbReference type="AlphaFoldDB" id="A0A9D4V6C0"/>
<evidence type="ECO:0000313" key="2">
    <source>
        <dbReference type="Proteomes" id="UP000886520"/>
    </source>
</evidence>
<evidence type="ECO:0000313" key="1">
    <source>
        <dbReference type="EMBL" id="KAI5080594.1"/>
    </source>
</evidence>